<dbReference type="SFLD" id="SFLDS00003">
    <property type="entry name" value="Haloacid_Dehalogenase"/>
    <property type="match status" value="1"/>
</dbReference>
<sequence>MNSLNLKEKTTVLFDLDGTLLPMELEEFTNTYFALLAKKAAPFGYEPKPLVAAVWKGTKAMVKNDGSELNCSRFWEVFSQEMGRESLKLREPFDEFYAKEFHGAKTATWENPLAKKAVDGLKKRGFELMLATNSLFPAVGVNTRLSWVGLSLSDFSYVTTYENSSYCKPNPDYFGEILEKTGKQPEECLMVGNDADEDLAALEREIDVFLTTDCLINKSGRDLTGISTGTFAEFLTMMEVN</sequence>
<dbReference type="Pfam" id="PF00702">
    <property type="entry name" value="Hydrolase"/>
    <property type="match status" value="1"/>
</dbReference>
<name>A0ABT1RZJ3_9FIRM</name>
<dbReference type="PANTHER" id="PTHR43316:SF3">
    <property type="entry name" value="HALOACID DEHALOGENASE, TYPE II (AFU_ORTHOLOGUE AFUA_2G07750)-RELATED"/>
    <property type="match status" value="1"/>
</dbReference>
<dbReference type="InterPro" id="IPR051540">
    <property type="entry name" value="S-2-haloacid_dehalogenase"/>
</dbReference>
<proteinExistence type="predicted"/>
<dbReference type="Proteomes" id="UP001524473">
    <property type="component" value="Unassembled WGS sequence"/>
</dbReference>
<reference evidence="2 3" key="1">
    <citation type="submission" date="2022-06" db="EMBL/GenBank/DDBJ databases">
        <title>Isolation of gut microbiota from human fecal samples.</title>
        <authorList>
            <person name="Pamer E.G."/>
            <person name="Barat B."/>
            <person name="Waligurski E."/>
            <person name="Medina S."/>
            <person name="Paddock L."/>
            <person name="Mostad J."/>
        </authorList>
    </citation>
    <scope>NUCLEOTIDE SEQUENCE [LARGE SCALE GENOMIC DNA]</scope>
    <source>
        <strain evidence="2 3">DFI.9.73</strain>
    </source>
</reference>
<comment type="caution">
    <text evidence="2">The sequence shown here is derived from an EMBL/GenBank/DDBJ whole genome shotgun (WGS) entry which is preliminary data.</text>
</comment>
<dbReference type="RefSeq" id="WP_082942046.1">
    <property type="nucleotide sequence ID" value="NZ_CABKVV010000011.1"/>
</dbReference>
<keyword evidence="1 2" id="KW-0378">Hydrolase</keyword>
<dbReference type="SUPFAM" id="SSF56784">
    <property type="entry name" value="HAD-like"/>
    <property type="match status" value="1"/>
</dbReference>
<evidence type="ECO:0000313" key="2">
    <source>
        <dbReference type="EMBL" id="MCQ4840005.1"/>
    </source>
</evidence>
<dbReference type="EMBL" id="JANFZH010000017">
    <property type="protein sequence ID" value="MCQ4840005.1"/>
    <property type="molecule type" value="Genomic_DNA"/>
</dbReference>
<dbReference type="InterPro" id="IPR023214">
    <property type="entry name" value="HAD_sf"/>
</dbReference>
<dbReference type="Gene3D" id="3.40.50.1000">
    <property type="entry name" value="HAD superfamily/HAD-like"/>
    <property type="match status" value="1"/>
</dbReference>
<gene>
    <name evidence="2" type="ORF">NE695_08760</name>
</gene>
<dbReference type="PRINTS" id="PR00413">
    <property type="entry name" value="HADHALOGNASE"/>
</dbReference>
<protein>
    <submittedName>
        <fullName evidence="2">HAD family hydrolase</fullName>
    </submittedName>
</protein>
<dbReference type="InterPro" id="IPR006439">
    <property type="entry name" value="HAD-SF_hydro_IA"/>
</dbReference>
<dbReference type="CDD" id="cd01427">
    <property type="entry name" value="HAD_like"/>
    <property type="match status" value="1"/>
</dbReference>
<dbReference type="PANTHER" id="PTHR43316">
    <property type="entry name" value="HYDROLASE, HALOACID DELAHOGENASE-RELATED"/>
    <property type="match status" value="1"/>
</dbReference>
<dbReference type="InterPro" id="IPR036412">
    <property type="entry name" value="HAD-like_sf"/>
</dbReference>
<accession>A0ABT1RZJ3</accession>
<evidence type="ECO:0000313" key="3">
    <source>
        <dbReference type="Proteomes" id="UP001524473"/>
    </source>
</evidence>
<dbReference type="GO" id="GO:0016787">
    <property type="term" value="F:hydrolase activity"/>
    <property type="evidence" value="ECO:0007669"/>
    <property type="project" value="UniProtKB-KW"/>
</dbReference>
<evidence type="ECO:0000256" key="1">
    <source>
        <dbReference type="ARBA" id="ARBA00022801"/>
    </source>
</evidence>
<dbReference type="SFLD" id="SFLDG01129">
    <property type="entry name" value="C1.5:_HAD__Beta-PGM__Phosphata"/>
    <property type="match status" value="1"/>
</dbReference>
<keyword evidence="3" id="KW-1185">Reference proteome</keyword>
<dbReference type="GeneID" id="90531498"/>
<organism evidence="2 3">
    <name type="scientific">Neglectibacter timonensis</name>
    <dbReference type="NCBI Taxonomy" id="1776382"/>
    <lineage>
        <taxon>Bacteria</taxon>
        <taxon>Bacillati</taxon>
        <taxon>Bacillota</taxon>
        <taxon>Clostridia</taxon>
        <taxon>Eubacteriales</taxon>
        <taxon>Oscillospiraceae</taxon>
        <taxon>Neglectibacter</taxon>
    </lineage>
</organism>